<gene>
    <name evidence="3" type="ORF">HA052_05175</name>
</gene>
<feature type="domain" description="DUF1835" evidence="1">
    <location>
        <begin position="6"/>
        <end position="117"/>
    </location>
</feature>
<feature type="domain" description="DUF3658" evidence="2">
    <location>
        <begin position="159"/>
        <end position="252"/>
    </location>
</feature>
<dbReference type="InterPro" id="IPR022123">
    <property type="entry name" value="DUF3658"/>
</dbReference>
<dbReference type="RefSeq" id="WP_166451100.1">
    <property type="nucleotide sequence ID" value="NZ_JAAOMA010000005.1"/>
</dbReference>
<dbReference type="EMBL" id="JAAOMA010000005">
    <property type="protein sequence ID" value="NHR04584.1"/>
    <property type="molecule type" value="Genomic_DNA"/>
</dbReference>
<sequence length="267" mass="29846">MSAERVHLAVGDSAAGMLNALRRDGLLDGEVLPLIEDLSAGPLLDTDAIDQGLRLAWHQQLLQAESRLPEYEDDWLRRHQAGRKALLRLLERPRPLTVWQGLNAGDQLTLALLAEQLPADCPLAVVPVPEPHWPQGESLAEWSVAMLPLERLASCRRLERPLAASERQALAEQWRYWREHGQGLRRLQGQDIVEAPLDRYDALLLKLAAAQARSIPRLVGDALVGVREALLSSGLLFWRVQQLLRAGRLRAEPPTDDNAYPLVRTVD</sequence>
<evidence type="ECO:0000259" key="2">
    <source>
        <dbReference type="Pfam" id="PF12395"/>
    </source>
</evidence>
<reference evidence="3 4" key="1">
    <citation type="submission" date="2020-03" db="EMBL/GenBank/DDBJ databases">
        <title>Draft genome sequence of environmentally isolated cultures.</title>
        <authorList>
            <person name="Wilson H.S."/>
            <person name="De Leon M.E."/>
        </authorList>
    </citation>
    <scope>NUCLEOTIDE SEQUENCE [LARGE SCALE GENOMIC DNA]</scope>
    <source>
        <strain evidence="3 4">HSC-31F16</strain>
    </source>
</reference>
<evidence type="ECO:0000313" key="4">
    <source>
        <dbReference type="Proteomes" id="UP001515641"/>
    </source>
</evidence>
<accession>A0ABX0KYF1</accession>
<name>A0ABX0KYF1_9NEIS</name>
<keyword evidence="4" id="KW-1185">Reference proteome</keyword>
<protein>
    <submittedName>
        <fullName evidence="3">DUF1835 domain-containing protein</fullName>
    </submittedName>
</protein>
<dbReference type="Pfam" id="PF08874">
    <property type="entry name" value="DUF1835"/>
    <property type="match status" value="1"/>
</dbReference>
<proteinExistence type="predicted"/>
<dbReference type="Proteomes" id="UP001515641">
    <property type="component" value="Unassembled WGS sequence"/>
</dbReference>
<dbReference type="InterPro" id="IPR014973">
    <property type="entry name" value="DUF1835"/>
</dbReference>
<evidence type="ECO:0000259" key="1">
    <source>
        <dbReference type="Pfam" id="PF08874"/>
    </source>
</evidence>
<dbReference type="Pfam" id="PF12395">
    <property type="entry name" value="DUF3658"/>
    <property type="match status" value="1"/>
</dbReference>
<organism evidence="3 4">
    <name type="scientific">Chromobacterium fluminis</name>
    <dbReference type="NCBI Taxonomy" id="3044269"/>
    <lineage>
        <taxon>Bacteria</taxon>
        <taxon>Pseudomonadati</taxon>
        <taxon>Pseudomonadota</taxon>
        <taxon>Betaproteobacteria</taxon>
        <taxon>Neisseriales</taxon>
        <taxon>Chromobacteriaceae</taxon>
        <taxon>Chromobacterium</taxon>
    </lineage>
</organism>
<comment type="caution">
    <text evidence="3">The sequence shown here is derived from an EMBL/GenBank/DDBJ whole genome shotgun (WGS) entry which is preliminary data.</text>
</comment>
<evidence type="ECO:0000313" key="3">
    <source>
        <dbReference type="EMBL" id="NHR04584.1"/>
    </source>
</evidence>